<keyword evidence="2 7" id="KW-0645">Protease</keyword>
<evidence type="ECO:0000256" key="2">
    <source>
        <dbReference type="ARBA" id="ARBA00022670"/>
    </source>
</evidence>
<name>A0A4R6QZA5_9BURK</name>
<dbReference type="EMBL" id="SNXW01000021">
    <property type="protein sequence ID" value="TDP78661.1"/>
    <property type="molecule type" value="Genomic_DNA"/>
</dbReference>
<comment type="similarity">
    <text evidence="1">Belongs to the peptidase S49 family.</text>
</comment>
<dbReference type="InterPro" id="IPR047272">
    <property type="entry name" value="S49_SppA_C"/>
</dbReference>
<dbReference type="GO" id="GO:0008236">
    <property type="term" value="F:serine-type peptidase activity"/>
    <property type="evidence" value="ECO:0007669"/>
    <property type="project" value="UniProtKB-KW"/>
</dbReference>
<accession>A0A4R6QZA5</accession>
<proteinExistence type="inferred from homology"/>
<keyword evidence="5" id="KW-0472">Membrane</keyword>
<dbReference type="Gene3D" id="3.90.226.10">
    <property type="entry name" value="2-enoyl-CoA Hydratase, Chain A, domain 1"/>
    <property type="match status" value="1"/>
</dbReference>
<evidence type="ECO:0000256" key="1">
    <source>
        <dbReference type="ARBA" id="ARBA00008683"/>
    </source>
</evidence>
<evidence type="ECO:0000313" key="7">
    <source>
        <dbReference type="EMBL" id="TDP78661.1"/>
    </source>
</evidence>
<dbReference type="GO" id="GO:0006508">
    <property type="term" value="P:proteolysis"/>
    <property type="evidence" value="ECO:0007669"/>
    <property type="project" value="UniProtKB-KW"/>
</dbReference>
<keyword evidence="3" id="KW-0378">Hydrolase</keyword>
<dbReference type="RefSeq" id="WP_160322575.1">
    <property type="nucleotide sequence ID" value="NZ_SNXW01000021.1"/>
</dbReference>
<dbReference type="Proteomes" id="UP000294593">
    <property type="component" value="Unassembled WGS sequence"/>
</dbReference>
<feature type="domain" description="Peptidase S49" evidence="6">
    <location>
        <begin position="139"/>
        <end position="282"/>
    </location>
</feature>
<evidence type="ECO:0000259" key="6">
    <source>
        <dbReference type="Pfam" id="PF01343"/>
    </source>
</evidence>
<keyword evidence="4" id="KW-0720">Serine protease</keyword>
<dbReference type="Gene3D" id="6.20.330.10">
    <property type="match status" value="1"/>
</dbReference>
<keyword evidence="8" id="KW-1185">Reference proteome</keyword>
<feature type="transmembrane region" description="Helical" evidence="5">
    <location>
        <begin position="44"/>
        <end position="62"/>
    </location>
</feature>
<dbReference type="InterPro" id="IPR002142">
    <property type="entry name" value="Peptidase_S49"/>
</dbReference>
<sequence length="329" mass="35713">MSFLNRMWRKPTSETQIHANDQDAVPGLVQALLADRKSERRASIIRTSLYVLMVTAPALLFMPNPFLGWSFSSGPVVGVVHLDGPIEAGAPASADRVLPALRRAFESENVKAVVLSIDSPGGAPIESERINDVVADLRKNNPKPFVAVINTLGTSAAYLVAMHADTIYAGRYSIVGSIGAVMEGWDVHQVLAKYDVSRRVYASGELKSMLNPYIPMSDKADAEARELVVGMGKRFNEEMRAKRGSKLKPGIDYGNGGVWPGPTAKEIGVVDELGTLDSVVAKRWNLPIKDFGPREHGMPFVATASEWLTGVVTQTTLRLQANVDGVKFK</sequence>
<dbReference type="InterPro" id="IPR029045">
    <property type="entry name" value="ClpP/crotonase-like_dom_sf"/>
</dbReference>
<dbReference type="PANTHER" id="PTHR42987:SF8">
    <property type="entry name" value="PROTEINASE"/>
    <property type="match status" value="1"/>
</dbReference>
<comment type="caution">
    <text evidence="7">The sequence shown here is derived from an EMBL/GenBank/DDBJ whole genome shotgun (WGS) entry which is preliminary data.</text>
</comment>
<dbReference type="AlphaFoldDB" id="A0A4R6QZA5"/>
<keyword evidence="5" id="KW-1133">Transmembrane helix</keyword>
<organism evidence="7 8">
    <name type="scientific">Aquabacterium commune</name>
    <dbReference type="NCBI Taxonomy" id="70586"/>
    <lineage>
        <taxon>Bacteria</taxon>
        <taxon>Pseudomonadati</taxon>
        <taxon>Pseudomonadota</taxon>
        <taxon>Betaproteobacteria</taxon>
        <taxon>Burkholderiales</taxon>
        <taxon>Aquabacterium</taxon>
    </lineage>
</organism>
<evidence type="ECO:0000256" key="5">
    <source>
        <dbReference type="SAM" id="Phobius"/>
    </source>
</evidence>
<keyword evidence="5" id="KW-0812">Transmembrane</keyword>
<dbReference type="PANTHER" id="PTHR42987">
    <property type="entry name" value="PEPTIDASE S49"/>
    <property type="match status" value="1"/>
</dbReference>
<evidence type="ECO:0000256" key="3">
    <source>
        <dbReference type="ARBA" id="ARBA00022801"/>
    </source>
</evidence>
<protein>
    <submittedName>
        <fullName evidence="7">Protease-4</fullName>
    </submittedName>
</protein>
<reference evidence="7 8" key="1">
    <citation type="submission" date="2019-03" db="EMBL/GenBank/DDBJ databases">
        <title>Genomic Encyclopedia of Type Strains, Phase IV (KMG-IV): sequencing the most valuable type-strain genomes for metagenomic binning, comparative biology and taxonomic classification.</title>
        <authorList>
            <person name="Goeker M."/>
        </authorList>
    </citation>
    <scope>NUCLEOTIDE SEQUENCE [LARGE SCALE GENOMIC DNA]</scope>
    <source>
        <strain evidence="7 8">DSM 11901</strain>
    </source>
</reference>
<dbReference type="Pfam" id="PF01343">
    <property type="entry name" value="Peptidase_S49"/>
    <property type="match status" value="1"/>
</dbReference>
<gene>
    <name evidence="7" type="ORF">EV672_12113</name>
</gene>
<evidence type="ECO:0000313" key="8">
    <source>
        <dbReference type="Proteomes" id="UP000294593"/>
    </source>
</evidence>
<dbReference type="CDD" id="cd07023">
    <property type="entry name" value="S49_Sppa_N_C"/>
    <property type="match status" value="1"/>
</dbReference>
<dbReference type="SUPFAM" id="SSF52096">
    <property type="entry name" value="ClpP/crotonase"/>
    <property type="match status" value="1"/>
</dbReference>
<evidence type="ECO:0000256" key="4">
    <source>
        <dbReference type="ARBA" id="ARBA00022825"/>
    </source>
</evidence>